<organism evidence="7 8">
    <name type="scientific">Oleoguttula mirabilis</name>
    <dbReference type="NCBI Taxonomy" id="1507867"/>
    <lineage>
        <taxon>Eukaryota</taxon>
        <taxon>Fungi</taxon>
        <taxon>Dikarya</taxon>
        <taxon>Ascomycota</taxon>
        <taxon>Pezizomycotina</taxon>
        <taxon>Dothideomycetes</taxon>
        <taxon>Dothideomycetidae</taxon>
        <taxon>Mycosphaerellales</taxon>
        <taxon>Teratosphaeriaceae</taxon>
        <taxon>Oleoguttula</taxon>
    </lineage>
</organism>
<dbReference type="SMART" id="SM01179">
    <property type="entry name" value="DUF862"/>
    <property type="match status" value="1"/>
</dbReference>
<dbReference type="Gene3D" id="1.25.10.10">
    <property type="entry name" value="Leucine-rich Repeat Variant"/>
    <property type="match status" value="1"/>
</dbReference>
<comment type="similarity">
    <text evidence="1">Belongs to the DeSI family.</text>
</comment>
<evidence type="ECO:0000313" key="8">
    <source>
        <dbReference type="Proteomes" id="UP001324427"/>
    </source>
</evidence>
<dbReference type="GO" id="GO:0070646">
    <property type="term" value="P:protein modification by small protein removal"/>
    <property type="evidence" value="ECO:0007669"/>
    <property type="project" value="TreeGrafter"/>
</dbReference>
<dbReference type="AlphaFoldDB" id="A0AAV9JLY9"/>
<feature type="domain" description="PUL" evidence="5">
    <location>
        <begin position="187"/>
        <end position="459"/>
    </location>
</feature>
<sequence length="459" mass="49431">MDVQLYVYDLTHGMAKNMSRQFLGIQIDAVYHTALVFNGIEYFFGSGVQTCYAGRTHHGRPMEVIPMGTTHLPMEDILEYLESLKQIYTPESYDLFAHNCNNFTNDFAMFLVGKGIPDHITSLPKRVLDTPFGQMLKPQIDAGMRSVTQASVPARNVPSAANGGGGSSISQPKSVANGKPATQAAPILLGNSKPVTYGKVPPLEKLVAKLGEMRDDAALLSLKTFIQQRNVDPREAPLPDLEAVGQAFQSKVLTLPVEVRFAAVDLLRCAMIDPRVSGFFAEEKAGSQTADTLIDHVNELADCPHNLRLVTIHLACNLFTSPLYTKQILHPEKAIATKLVQLVTSSLLDASHPTTRVAASWLAFNLAAANHRSCRGEGREALAEGQQVELAASLIEVLGSEDNGEAVKAQLLGLGYLVYGAPRDGEVLDLAKALDAKATVSAIGKGNEALAKEVAGFLS</sequence>
<dbReference type="InterPro" id="IPR042266">
    <property type="entry name" value="PPPDE_sf"/>
</dbReference>
<dbReference type="InterPro" id="IPR013535">
    <property type="entry name" value="PUL_dom"/>
</dbReference>
<accession>A0AAV9JLY9</accession>
<dbReference type="Pfam" id="PF05903">
    <property type="entry name" value="Peptidase_C97"/>
    <property type="match status" value="1"/>
</dbReference>
<comment type="caution">
    <text evidence="7">The sequence shown here is derived from an EMBL/GenBank/DDBJ whole genome shotgun (WGS) entry which is preliminary data.</text>
</comment>
<name>A0AAV9JLY9_9PEZI</name>
<dbReference type="PANTHER" id="PTHR12378:SF7">
    <property type="entry name" value="DESUMOYLATING ISOPEPTIDASE 1"/>
    <property type="match status" value="1"/>
</dbReference>
<feature type="region of interest" description="Disordered" evidence="4">
    <location>
        <begin position="155"/>
        <end position="178"/>
    </location>
</feature>
<dbReference type="Gene3D" id="3.90.1720.30">
    <property type="entry name" value="PPPDE domains"/>
    <property type="match status" value="1"/>
</dbReference>
<dbReference type="PROSITE" id="PS51396">
    <property type="entry name" value="PUL"/>
    <property type="match status" value="1"/>
</dbReference>
<dbReference type="InterPro" id="IPR008580">
    <property type="entry name" value="PPPDE_dom"/>
</dbReference>
<reference evidence="7 8" key="1">
    <citation type="submission" date="2021-11" db="EMBL/GenBank/DDBJ databases">
        <title>Black yeast isolated from Biological Soil Crust.</title>
        <authorList>
            <person name="Kurbessoian T."/>
        </authorList>
    </citation>
    <scope>NUCLEOTIDE SEQUENCE [LARGE SCALE GENOMIC DNA]</scope>
    <source>
        <strain evidence="7 8">CCFEE 5522</strain>
    </source>
</reference>
<dbReference type="InterPro" id="IPR011989">
    <property type="entry name" value="ARM-like"/>
</dbReference>
<evidence type="ECO:0000256" key="2">
    <source>
        <dbReference type="ARBA" id="ARBA00022670"/>
    </source>
</evidence>
<feature type="domain" description="PPPDE" evidence="6">
    <location>
        <begin position="1"/>
        <end position="141"/>
    </location>
</feature>
<proteinExistence type="inferred from homology"/>
<protein>
    <submittedName>
        <fullName evidence="7">Uncharacterized protein</fullName>
    </submittedName>
</protein>
<evidence type="ECO:0000256" key="3">
    <source>
        <dbReference type="ARBA" id="ARBA00022801"/>
    </source>
</evidence>
<gene>
    <name evidence="7" type="ORF">LTR36_001989</name>
</gene>
<dbReference type="Proteomes" id="UP001324427">
    <property type="component" value="Unassembled WGS sequence"/>
</dbReference>
<dbReference type="Pfam" id="PF08324">
    <property type="entry name" value="PUL"/>
    <property type="match status" value="1"/>
</dbReference>
<keyword evidence="2" id="KW-0645">Protease</keyword>
<keyword evidence="3" id="KW-0378">Hydrolase</keyword>
<evidence type="ECO:0000313" key="7">
    <source>
        <dbReference type="EMBL" id="KAK4546312.1"/>
    </source>
</evidence>
<evidence type="ECO:0000256" key="1">
    <source>
        <dbReference type="ARBA" id="ARBA00008140"/>
    </source>
</evidence>
<evidence type="ECO:0000256" key="4">
    <source>
        <dbReference type="SAM" id="MobiDB-lite"/>
    </source>
</evidence>
<dbReference type="EMBL" id="JAVFHQ010000015">
    <property type="protein sequence ID" value="KAK4546312.1"/>
    <property type="molecule type" value="Genomic_DNA"/>
</dbReference>
<dbReference type="PROSITE" id="PS51858">
    <property type="entry name" value="PPPDE"/>
    <property type="match status" value="1"/>
</dbReference>
<dbReference type="GO" id="GO:0006508">
    <property type="term" value="P:proteolysis"/>
    <property type="evidence" value="ECO:0007669"/>
    <property type="project" value="UniProtKB-KW"/>
</dbReference>
<dbReference type="GO" id="GO:0008233">
    <property type="term" value="F:peptidase activity"/>
    <property type="evidence" value="ECO:0007669"/>
    <property type="project" value="UniProtKB-KW"/>
</dbReference>
<evidence type="ECO:0000259" key="6">
    <source>
        <dbReference type="PROSITE" id="PS51858"/>
    </source>
</evidence>
<keyword evidence="8" id="KW-1185">Reference proteome</keyword>
<evidence type="ECO:0000259" key="5">
    <source>
        <dbReference type="PROSITE" id="PS51396"/>
    </source>
</evidence>
<dbReference type="PANTHER" id="PTHR12378">
    <property type="entry name" value="DESUMOYLATING ISOPEPTIDASE"/>
    <property type="match status" value="1"/>
</dbReference>